<feature type="region of interest" description="Disordered" evidence="9">
    <location>
        <begin position="617"/>
        <end position="688"/>
    </location>
</feature>
<feature type="transmembrane region" description="Helical" evidence="10">
    <location>
        <begin position="13"/>
        <end position="34"/>
    </location>
</feature>
<feature type="transmembrane region" description="Helical" evidence="10">
    <location>
        <begin position="205"/>
        <end position="225"/>
    </location>
</feature>
<dbReference type="Gene3D" id="1.10.287.110">
    <property type="entry name" value="DnaJ domain"/>
    <property type="match status" value="1"/>
</dbReference>
<dbReference type="CDD" id="cd06257">
    <property type="entry name" value="DnaJ"/>
    <property type="match status" value="1"/>
</dbReference>
<reference evidence="12" key="1">
    <citation type="journal article" date="2020" name="Stud. Mycol.">
        <title>101 Dothideomycetes genomes: a test case for predicting lifestyles and emergence of pathogens.</title>
        <authorList>
            <person name="Haridas S."/>
            <person name="Albert R."/>
            <person name="Binder M."/>
            <person name="Bloem J."/>
            <person name="Labutti K."/>
            <person name="Salamov A."/>
            <person name="Andreopoulos B."/>
            <person name="Baker S."/>
            <person name="Barry K."/>
            <person name="Bills G."/>
            <person name="Bluhm B."/>
            <person name="Cannon C."/>
            <person name="Castanera R."/>
            <person name="Culley D."/>
            <person name="Daum C."/>
            <person name="Ezra D."/>
            <person name="Gonzalez J."/>
            <person name="Henrissat B."/>
            <person name="Kuo A."/>
            <person name="Liang C."/>
            <person name="Lipzen A."/>
            <person name="Lutzoni F."/>
            <person name="Magnuson J."/>
            <person name="Mondo S."/>
            <person name="Nolan M."/>
            <person name="Ohm R."/>
            <person name="Pangilinan J."/>
            <person name="Park H.-J."/>
            <person name="Ramirez L."/>
            <person name="Alfaro M."/>
            <person name="Sun H."/>
            <person name="Tritt A."/>
            <person name="Yoshinaga Y."/>
            <person name="Zwiers L.-H."/>
            <person name="Turgeon B."/>
            <person name="Goodwin S."/>
            <person name="Spatafora J."/>
            <person name="Crous P."/>
            <person name="Grigoriev I."/>
        </authorList>
    </citation>
    <scope>NUCLEOTIDE SEQUENCE</scope>
    <source>
        <strain evidence="12">CBS 133067</strain>
    </source>
</reference>
<evidence type="ECO:0000256" key="2">
    <source>
        <dbReference type="ARBA" id="ARBA00022448"/>
    </source>
</evidence>
<dbReference type="Gene3D" id="2.60.40.150">
    <property type="entry name" value="C2 domain"/>
    <property type="match status" value="1"/>
</dbReference>
<keyword evidence="2" id="KW-0813">Transport</keyword>
<dbReference type="Proteomes" id="UP000799772">
    <property type="component" value="Unassembled WGS sequence"/>
</dbReference>
<feature type="compositionally biased region" description="Acidic residues" evidence="9">
    <location>
        <begin position="661"/>
        <end position="688"/>
    </location>
</feature>
<dbReference type="OrthoDB" id="1734229at2759"/>
<dbReference type="SUPFAM" id="SSF81296">
    <property type="entry name" value="E set domains"/>
    <property type="match status" value="1"/>
</dbReference>
<dbReference type="PANTHER" id="PTHR24075:SF0">
    <property type="entry name" value="TRANSLOCATION PROTEIN SEC63 HOMOLOG"/>
    <property type="match status" value="1"/>
</dbReference>
<keyword evidence="3 10" id="KW-0812">Transmembrane</keyword>
<keyword evidence="13" id="KW-1185">Reference proteome</keyword>
<dbReference type="InterPro" id="IPR001623">
    <property type="entry name" value="DnaJ_domain"/>
</dbReference>
<organism evidence="12 13">
    <name type="scientific">Rhizodiscina lignyota</name>
    <dbReference type="NCBI Taxonomy" id="1504668"/>
    <lineage>
        <taxon>Eukaryota</taxon>
        <taxon>Fungi</taxon>
        <taxon>Dikarya</taxon>
        <taxon>Ascomycota</taxon>
        <taxon>Pezizomycotina</taxon>
        <taxon>Dothideomycetes</taxon>
        <taxon>Pleosporomycetidae</taxon>
        <taxon>Aulographales</taxon>
        <taxon>Rhizodiscinaceae</taxon>
        <taxon>Rhizodiscina</taxon>
    </lineage>
</organism>
<dbReference type="GO" id="GO:0006620">
    <property type="term" value="P:post-translational protein targeting to endoplasmic reticulum membrane"/>
    <property type="evidence" value="ECO:0007669"/>
    <property type="project" value="TreeGrafter"/>
</dbReference>
<keyword evidence="6 10" id="KW-1133">Transmembrane helix</keyword>
<dbReference type="GO" id="GO:0003723">
    <property type="term" value="F:RNA binding"/>
    <property type="evidence" value="ECO:0007669"/>
    <property type="project" value="TreeGrafter"/>
</dbReference>
<dbReference type="Gene3D" id="1.10.150.20">
    <property type="entry name" value="5' to 3' exonuclease, C-terminal subdomain"/>
    <property type="match status" value="1"/>
</dbReference>
<evidence type="ECO:0000256" key="9">
    <source>
        <dbReference type="SAM" id="MobiDB-lite"/>
    </source>
</evidence>
<keyword evidence="7 10" id="KW-0472">Membrane</keyword>
<dbReference type="FunFam" id="1.10.287.110:FF:000039">
    <property type="entry name" value="Protein translocation complex component (Npl1)"/>
    <property type="match status" value="1"/>
</dbReference>
<feature type="region of interest" description="Disordered" evidence="9">
    <location>
        <begin position="488"/>
        <end position="520"/>
    </location>
</feature>
<accession>A0A9P4IRL7</accession>
<dbReference type="AlphaFoldDB" id="A0A9P4IRL7"/>
<dbReference type="Pfam" id="PF00226">
    <property type="entry name" value="DnaJ"/>
    <property type="match status" value="1"/>
</dbReference>
<dbReference type="SMART" id="SM00973">
    <property type="entry name" value="Sec63"/>
    <property type="match status" value="1"/>
</dbReference>
<comment type="subcellular location">
    <subcellularLocation>
        <location evidence="1">Endoplasmic reticulum membrane</location>
        <topology evidence="1">Multi-pass membrane protein</topology>
    </subcellularLocation>
</comment>
<dbReference type="SUPFAM" id="SSF46565">
    <property type="entry name" value="Chaperone J-domain"/>
    <property type="match status" value="1"/>
</dbReference>
<dbReference type="SUPFAM" id="SSF158702">
    <property type="entry name" value="Sec63 N-terminal domain-like"/>
    <property type="match status" value="1"/>
</dbReference>
<evidence type="ECO:0000313" key="13">
    <source>
        <dbReference type="Proteomes" id="UP000799772"/>
    </source>
</evidence>
<sequence>MSTDYNYDEQGQFFPYFVLVITSLVTLPTTWSVLKPSKELENTAPRIQSDFKPKDADLIEGQRRKQKRRERKLKRMLFALGGWLVMAYMVYLIIVTAATIPKIWDPYEVLGISMSADEKSIKSHYRKLSLTKHPDKVRIDPAKNETAESVNEAWVEISKAFKALTDEEVRNNYLQYGHPDGKQSFSIGIALPKIIVTEGNGKYVLVLYAIAFGILLPWLVGSWWYGTQKMTKDKVLIASAGKLFQEYDGNIDEGGVIAALSTGDEFKDMLKGAEAERGMASIEKRVLSETEGALSVREMTLKDRDKLRDLDEGVRRKVLGLLWAYLSRTDLDDQKLNDEKFEVAPIALGLVESFTSISLAFMNVQPLLAAYRTSQKLIQATLPNASPLLQLPHFTPKVVSAIEGENSRTHLTIQGFMGLPADERKKLATGPGLLTESQYSEATKIAKQLPVLKIEKAFFKVQGEKCIIPNSLVQFVVKARIIPPGTVPPPVVEKDLEDKDEAEEDSPINAEKKEQERIQPPVAHAPYFARDHSPRWYIFLADAKQGKIAVPPFTFSTFDKPLFDDNGKPTFNVQTLRMQFGAPPGPGRYTFSMNVVCDSYVGTDIRMDVVMVVEEASKAEEMESEEDISEPDEDSIAGQMQALKTGGAPPKKKKAPAPKDDSDDDESDTEGDAESESETDTETDSDSE</sequence>
<dbReference type="SMART" id="SM00271">
    <property type="entry name" value="DnaJ"/>
    <property type="match status" value="1"/>
</dbReference>
<dbReference type="GO" id="GO:0008320">
    <property type="term" value="F:protein transmembrane transporter activity"/>
    <property type="evidence" value="ECO:0007669"/>
    <property type="project" value="TreeGrafter"/>
</dbReference>
<feature type="transmembrane region" description="Helical" evidence="10">
    <location>
        <begin position="77"/>
        <end position="100"/>
    </location>
</feature>
<dbReference type="PRINTS" id="PR00625">
    <property type="entry name" value="JDOMAIN"/>
</dbReference>
<dbReference type="InterPro" id="IPR035892">
    <property type="entry name" value="C2_domain_sf"/>
</dbReference>
<feature type="compositionally biased region" description="Acidic residues" evidence="9">
    <location>
        <begin position="622"/>
        <end position="635"/>
    </location>
</feature>
<dbReference type="EMBL" id="ML978121">
    <property type="protein sequence ID" value="KAF2104524.1"/>
    <property type="molecule type" value="Genomic_DNA"/>
</dbReference>
<keyword evidence="8" id="KW-0143">Chaperone</keyword>
<dbReference type="InterPro" id="IPR014756">
    <property type="entry name" value="Ig_E-set"/>
</dbReference>
<dbReference type="Pfam" id="PF02889">
    <property type="entry name" value="Sec63"/>
    <property type="match status" value="1"/>
</dbReference>
<name>A0A9P4IRL7_9PEZI</name>
<evidence type="ECO:0000313" key="12">
    <source>
        <dbReference type="EMBL" id="KAF2104524.1"/>
    </source>
</evidence>
<dbReference type="PANTHER" id="PTHR24075">
    <property type="entry name" value="SEC63 DOMAIN-CONTAINING"/>
    <property type="match status" value="1"/>
</dbReference>
<protein>
    <recommendedName>
        <fullName evidence="11">J domain-containing protein</fullName>
    </recommendedName>
</protein>
<evidence type="ECO:0000256" key="5">
    <source>
        <dbReference type="ARBA" id="ARBA00022927"/>
    </source>
</evidence>
<keyword evidence="4" id="KW-0256">Endoplasmic reticulum</keyword>
<keyword evidence="5" id="KW-0653">Protein transport</keyword>
<comment type="caution">
    <text evidence="12">The sequence shown here is derived from an EMBL/GenBank/DDBJ whole genome shotgun (WGS) entry which is preliminary data.</text>
</comment>
<dbReference type="InterPro" id="IPR004179">
    <property type="entry name" value="Sec63-dom"/>
</dbReference>
<gene>
    <name evidence="12" type="ORF">NA57DRAFT_51345</name>
</gene>
<evidence type="ECO:0000256" key="6">
    <source>
        <dbReference type="ARBA" id="ARBA00022989"/>
    </source>
</evidence>
<dbReference type="PROSITE" id="PS50076">
    <property type="entry name" value="DNAJ_2"/>
    <property type="match status" value="1"/>
</dbReference>
<dbReference type="InterPro" id="IPR036869">
    <property type="entry name" value="J_dom_sf"/>
</dbReference>
<evidence type="ECO:0000256" key="1">
    <source>
        <dbReference type="ARBA" id="ARBA00004477"/>
    </source>
</evidence>
<dbReference type="GO" id="GO:0031207">
    <property type="term" value="C:Sec62/Sec63 complex"/>
    <property type="evidence" value="ECO:0007669"/>
    <property type="project" value="TreeGrafter"/>
</dbReference>
<dbReference type="GO" id="GO:0006614">
    <property type="term" value="P:SRP-dependent cotranslational protein targeting to membrane"/>
    <property type="evidence" value="ECO:0007669"/>
    <property type="project" value="TreeGrafter"/>
</dbReference>
<evidence type="ECO:0000259" key="11">
    <source>
        <dbReference type="PROSITE" id="PS50076"/>
    </source>
</evidence>
<evidence type="ECO:0000256" key="4">
    <source>
        <dbReference type="ARBA" id="ARBA00022824"/>
    </source>
</evidence>
<evidence type="ECO:0000256" key="8">
    <source>
        <dbReference type="ARBA" id="ARBA00023186"/>
    </source>
</evidence>
<proteinExistence type="predicted"/>
<evidence type="ECO:0000256" key="3">
    <source>
        <dbReference type="ARBA" id="ARBA00022692"/>
    </source>
</evidence>
<evidence type="ECO:0000256" key="7">
    <source>
        <dbReference type="ARBA" id="ARBA00023136"/>
    </source>
</evidence>
<feature type="domain" description="J" evidence="11">
    <location>
        <begin position="105"/>
        <end position="177"/>
    </location>
</feature>
<evidence type="ECO:0000256" key="10">
    <source>
        <dbReference type="SAM" id="Phobius"/>
    </source>
</evidence>